<comment type="function">
    <text evidence="11">Plays a role in repairing double-strand DNA breaks, probably involving stabilizing or processing branched DNA or blocked replication forks.</text>
</comment>
<keyword evidence="16" id="KW-1185">Reference proteome</keyword>
<dbReference type="SUPFAM" id="SSF52540">
    <property type="entry name" value="P-loop containing nucleoside triphosphate hydrolases"/>
    <property type="match status" value="1"/>
</dbReference>
<dbReference type="InterPro" id="IPR041166">
    <property type="entry name" value="Rubredoxin_2"/>
</dbReference>
<evidence type="ECO:0000256" key="9">
    <source>
        <dbReference type="ARBA" id="ARBA00023125"/>
    </source>
</evidence>
<keyword evidence="5" id="KW-0378">Hydrolase</keyword>
<evidence type="ECO:0000256" key="2">
    <source>
        <dbReference type="ARBA" id="ARBA00022741"/>
    </source>
</evidence>
<feature type="binding site" evidence="11">
    <location>
        <begin position="98"/>
        <end position="105"/>
    </location>
    <ligand>
        <name>ATP</name>
        <dbReference type="ChEBI" id="CHEBI:30616"/>
    </ligand>
</feature>
<keyword evidence="8 11" id="KW-0346">Stress response</keyword>
<evidence type="ECO:0000256" key="3">
    <source>
        <dbReference type="ARBA" id="ARBA00022763"/>
    </source>
</evidence>
<dbReference type="Pfam" id="PF18073">
    <property type="entry name" value="Zn_ribbon_LapB"/>
    <property type="match status" value="1"/>
</dbReference>
<dbReference type="EMBL" id="JQZV01000013">
    <property type="protein sequence ID" value="KGN92238.1"/>
    <property type="molecule type" value="Genomic_DNA"/>
</dbReference>
<dbReference type="PANTHER" id="PTHR32472:SF10">
    <property type="entry name" value="DNA REPAIR PROTEIN RADA-LIKE PROTEIN"/>
    <property type="match status" value="1"/>
</dbReference>
<evidence type="ECO:0000256" key="5">
    <source>
        <dbReference type="ARBA" id="ARBA00022801"/>
    </source>
</evidence>
<dbReference type="Proteomes" id="UP000030101">
    <property type="component" value="Unassembled WGS sequence"/>
</dbReference>
<feature type="domain" description="RecA family profile 1" evidence="14">
    <location>
        <begin position="69"/>
        <end position="218"/>
    </location>
</feature>
<dbReference type="RefSeq" id="WP_036792434.1">
    <property type="nucleotide sequence ID" value="NZ_JQZV01000013.1"/>
</dbReference>
<feature type="region of interest" description="Lon-protease-like" evidence="11">
    <location>
        <begin position="354"/>
        <end position="460"/>
    </location>
</feature>
<dbReference type="PANTHER" id="PTHR32472">
    <property type="entry name" value="DNA REPAIR PROTEIN RADA"/>
    <property type="match status" value="1"/>
</dbReference>
<keyword evidence="6 13" id="KW-0862">Zinc</keyword>
<evidence type="ECO:0000256" key="11">
    <source>
        <dbReference type="HAMAP-Rule" id="MF_01498"/>
    </source>
</evidence>
<accession>A0ABR4XKQ7</accession>
<gene>
    <name evidence="11" type="primary">radA</name>
    <name evidence="15" type="ORF">HQ43_09500</name>
</gene>
<organism evidence="15 16">
    <name type="scientific">Porphyromonas canoris</name>
    <dbReference type="NCBI Taxonomy" id="36875"/>
    <lineage>
        <taxon>Bacteria</taxon>
        <taxon>Pseudomonadati</taxon>
        <taxon>Bacteroidota</taxon>
        <taxon>Bacteroidia</taxon>
        <taxon>Bacteroidales</taxon>
        <taxon>Porphyromonadaceae</taxon>
        <taxon>Porphyromonas</taxon>
    </lineage>
</organism>
<evidence type="ECO:0000256" key="13">
    <source>
        <dbReference type="RuleBase" id="RU003555"/>
    </source>
</evidence>
<dbReference type="CDD" id="cd01121">
    <property type="entry name" value="RadA_SMS_N"/>
    <property type="match status" value="1"/>
</dbReference>
<dbReference type="Pfam" id="PF13481">
    <property type="entry name" value="AAA_25"/>
    <property type="match status" value="1"/>
</dbReference>
<keyword evidence="3 11" id="KW-0227">DNA damage</keyword>
<evidence type="ECO:0000259" key="14">
    <source>
        <dbReference type="PROSITE" id="PS50162"/>
    </source>
</evidence>
<comment type="similarity">
    <text evidence="11 13">Belongs to the RecA family. RadA subfamily.</text>
</comment>
<dbReference type="NCBIfam" id="TIGR00416">
    <property type="entry name" value="sms"/>
    <property type="match status" value="1"/>
</dbReference>
<comment type="domain">
    <text evidence="11">The middle region has homology to RecA with ATPase motifs including the RadA KNRFG motif, while the C-terminus is homologous to Lon protease.</text>
</comment>
<dbReference type="InterPro" id="IPR004504">
    <property type="entry name" value="DNA_repair_RadA"/>
</dbReference>
<dbReference type="InterPro" id="IPR027417">
    <property type="entry name" value="P-loop_NTPase"/>
</dbReference>
<keyword evidence="2 11" id="KW-0547">Nucleotide-binding</keyword>
<dbReference type="HAMAP" id="MF_01498">
    <property type="entry name" value="RadA_bact"/>
    <property type="match status" value="1"/>
</dbReference>
<dbReference type="PRINTS" id="PR01874">
    <property type="entry name" value="DNAREPAIRADA"/>
</dbReference>
<evidence type="ECO:0000256" key="12">
    <source>
        <dbReference type="NCBIfam" id="TIGR00416"/>
    </source>
</evidence>
<evidence type="ECO:0000256" key="4">
    <source>
        <dbReference type="ARBA" id="ARBA00022771"/>
    </source>
</evidence>
<dbReference type="InterPro" id="IPR020588">
    <property type="entry name" value="RecA_ATP-bd"/>
</dbReference>
<dbReference type="SMART" id="SM00382">
    <property type="entry name" value="AAA"/>
    <property type="match status" value="1"/>
</dbReference>
<protein>
    <recommendedName>
        <fullName evidence="11 12">DNA repair protein RadA</fullName>
    </recommendedName>
</protein>
<dbReference type="Pfam" id="PF13541">
    <property type="entry name" value="ChlI"/>
    <property type="match status" value="1"/>
</dbReference>
<dbReference type="Gene3D" id="3.30.230.10">
    <property type="match status" value="1"/>
</dbReference>
<sequence length="460" mass="50709">MGKNVDKVIFLCKECGNEFSKWSGKCPMCGAWNTLSEYKVKDTPHVLRGISPNKENSSFKILKEVSGKEAGRLDLKDKELNRVLGGGLVKGSIVLIAGEPGIGKSTLILQSLLNTKEIRTLYVSGEESERQIKLRADRVVATIPHENFLIYCETHLEKILDVCKEASPDLIVIDSIQTIFTEQIDSSPGSLTQVRECATRLMTYAKNTDIPILFIGHITKDGSIAGPKILEHLVDTVLQFEGDTNYQYRLLRANKNRFGSTSEIGIYEMRQNGLRGVENPSELLITRREEQLSGICVGCAMEGARPILIEIQSLVSSAVYGTPQRSSTGVDGKRMNMLLAVLEKRAGFKLIQKDVFLNITGGLKLSDTALDLSILAAVLSSNLDLPIPTNICVAGEVGLSGEIRPISRIEQRVGEAQRIGFETIIIPTQNLQGIDLNKYKIKVVGVSRVDQAFNFLFRGR</sequence>
<comment type="caution">
    <text evidence="15">The sequence shown here is derived from an EMBL/GenBank/DDBJ whole genome shotgun (WGS) entry which is preliminary data.</text>
</comment>
<evidence type="ECO:0000256" key="1">
    <source>
        <dbReference type="ARBA" id="ARBA00022723"/>
    </source>
</evidence>
<dbReference type="InterPro" id="IPR020568">
    <property type="entry name" value="Ribosomal_Su5_D2-typ_SF"/>
</dbReference>
<dbReference type="InterPro" id="IPR003593">
    <property type="entry name" value="AAA+_ATPase"/>
</dbReference>
<feature type="short sequence motif" description="RadA KNRFG motif" evidence="11">
    <location>
        <begin position="255"/>
        <end position="259"/>
    </location>
</feature>
<dbReference type="Gene3D" id="3.40.50.300">
    <property type="entry name" value="P-loop containing nucleotide triphosphate hydrolases"/>
    <property type="match status" value="1"/>
</dbReference>
<comment type="function">
    <text evidence="13">DNA-dependent ATPase involved in processing of recombination intermediates, plays a role in repairing DNA breaks. Stimulates the branch migration of RecA-mediated strand transfer reactions, allowing the 3' invading strand to extend heteroduplex DNA faster. Binds ssDNA in the presence of ADP but not other nucleotides, has ATPase activity that is stimulated by ssDNA and various branched DNA structures, but inhibited by SSB. Does not have RecA's homology-searching function.</text>
</comment>
<keyword evidence="1 11" id="KW-0479">Metal-binding</keyword>
<keyword evidence="4 13" id="KW-0863">Zinc-finger</keyword>
<reference evidence="15 16" key="1">
    <citation type="submission" date="2014-08" db="EMBL/GenBank/DDBJ databases">
        <title>Porphyromonas canoris strain:OH2762 Genome sequencing.</title>
        <authorList>
            <person name="Wallis C."/>
            <person name="Deusch O."/>
            <person name="O'Flynn C."/>
            <person name="Davis I."/>
            <person name="Jospin G."/>
            <person name="Darling A.E."/>
            <person name="Coil D.A."/>
            <person name="Alexiev A."/>
            <person name="Horsfall A."/>
            <person name="Kirkwood N."/>
            <person name="Harris S."/>
            <person name="Eisen J.A."/>
        </authorList>
    </citation>
    <scope>NUCLEOTIDE SEQUENCE [LARGE SCALE GENOMIC DNA]</scope>
    <source>
        <strain evidence="16">COT-108 OH2762</strain>
    </source>
</reference>
<evidence type="ECO:0000256" key="10">
    <source>
        <dbReference type="ARBA" id="ARBA00023204"/>
    </source>
</evidence>
<evidence type="ECO:0000313" key="16">
    <source>
        <dbReference type="Proteomes" id="UP000030101"/>
    </source>
</evidence>
<keyword evidence="7 11" id="KW-0067">ATP-binding</keyword>
<dbReference type="InterPro" id="IPR014721">
    <property type="entry name" value="Ribsml_uS5_D2-typ_fold_subgr"/>
</dbReference>
<name>A0ABR4XKQ7_9PORP</name>
<dbReference type="PROSITE" id="PS50162">
    <property type="entry name" value="RECA_2"/>
    <property type="match status" value="1"/>
</dbReference>
<keyword evidence="9 11" id="KW-0238">DNA-binding</keyword>
<evidence type="ECO:0000256" key="6">
    <source>
        <dbReference type="ARBA" id="ARBA00022833"/>
    </source>
</evidence>
<evidence type="ECO:0000256" key="7">
    <source>
        <dbReference type="ARBA" id="ARBA00022840"/>
    </source>
</evidence>
<keyword evidence="10 11" id="KW-0234">DNA repair</keyword>
<proteinExistence type="inferred from homology"/>
<evidence type="ECO:0000256" key="8">
    <source>
        <dbReference type="ARBA" id="ARBA00023016"/>
    </source>
</evidence>
<evidence type="ECO:0000313" key="15">
    <source>
        <dbReference type="EMBL" id="KGN92238.1"/>
    </source>
</evidence>
<dbReference type="SUPFAM" id="SSF54211">
    <property type="entry name" value="Ribosomal protein S5 domain 2-like"/>
    <property type="match status" value="1"/>
</dbReference>